<protein>
    <submittedName>
        <fullName evidence="3">PSD1 and planctomycete cytochrome C domain-containing protein</fullName>
    </submittedName>
</protein>
<comment type="caution">
    <text evidence="3">The sequence shown here is derived from an EMBL/GenBank/DDBJ whole genome shotgun (WGS) entry which is preliminary data.</text>
</comment>
<dbReference type="PANTHER" id="PTHR35889:SF3">
    <property type="entry name" value="F-BOX DOMAIN-CONTAINING PROTEIN"/>
    <property type="match status" value="1"/>
</dbReference>
<gene>
    <name evidence="3" type="ORF">ACFQDI_06955</name>
</gene>
<keyword evidence="1" id="KW-0732">Signal</keyword>
<dbReference type="EMBL" id="JBHSMQ010000002">
    <property type="protein sequence ID" value="MFC5454581.1"/>
    <property type="molecule type" value="Genomic_DNA"/>
</dbReference>
<dbReference type="SMART" id="SM01235">
    <property type="entry name" value="Haem_bd"/>
    <property type="match status" value="1"/>
</dbReference>
<dbReference type="InterPro" id="IPR022655">
    <property type="entry name" value="DUF1553"/>
</dbReference>
<dbReference type="RefSeq" id="WP_377164804.1">
    <property type="nucleotide sequence ID" value="NZ_JBHSMQ010000002.1"/>
</dbReference>
<dbReference type="Pfam" id="PF07635">
    <property type="entry name" value="PSCyt1"/>
    <property type="match status" value="1"/>
</dbReference>
<proteinExistence type="predicted"/>
<sequence length="1016" mass="112399">MTKPTSLLLLSALGLHAAESPVPAKIEFNRDVRPILSDNCFYCHGNDPKHREADLRLDIREEALSAKAFIPGKGAESELVSRILTTDEDDLMPPPDSHKKLTPQQKEILKKWIDQGAAYQQHWAYEKPVKAPVPAGKNGVDVLVQKRLAEVGLKPSPQADPRTLIRRLYLDLIGLPPKPEEVAAFERDHSPAAYAMAVDSLLKNPHFGERMAIGWLDVVRFADTIGYHSDNPHNVWPYRDYVIHAFNNNKRFDRFTIEQIAGDLLPDASQETRVASAFNRLLLTTEEGGAQAKDYEQRMLTDRVRAVGNAWLGQTTGCSQCHDHKFDPWTQRDFYSLGAFFADIKEPILGRREPGMMVLDEEGQKQQADIAQRLAALQTEFAKTRPELAAGQAAWEKQALEAVNSSSLWQPLKQVTAASAKKNVALKADKEGVVRGTIDAKRNERKQNDGTDTYTITAKLPAGATGIRIEALKEKLRGIGLASNGNFVLSEIALTSGGKKQSGKIAVSHASATYEQKTFPASAAIDGIADQKNNGWGVLGGTGTDQALYLELAEPLAEADSLVTFTLTFGWGDNHEIANLRLSTTSAAKPIRAPGTALPSAEIAAILKTAPDKRTAAQKNQLASAYKQIAPELRDLRSKIATVEKEKADFENSAPKCIVSVSDTNKRTVRILPRGNWMDESGEVVKASLPGYLPKPKIEGRDLTRLDLAQWLVSKDNPLTARTVMNRLWKQFFGIGLSKVLDDLGAQGEPPVNPALLDWLACEFMDSGWDMQHMIRIIVDSATYQQVSTSTKELTAADPYNRECARQSPFRLDAELVRDNTLTISGLLVPKIGGPSVKPYQPAKYWENLNFPTREWQNDSGEGLYRRGLYTWWQRTFTHPSLLAFDAPSREECVAERNRSNIPQQALVLLNDPTYVEAARTFAARVLSECTGDTAQRITWAFEQALQRKPSAEELKTLSSLYDKQFADYQKDAASAEALLKTGAAAVPASLNKSELAAWTHVTRVLLNLHETITRS</sequence>
<feature type="signal peptide" evidence="1">
    <location>
        <begin position="1"/>
        <end position="17"/>
    </location>
</feature>
<name>A0ABW0KPD7_9BACT</name>
<dbReference type="PANTHER" id="PTHR35889">
    <property type="entry name" value="CYCLOINULO-OLIGOSACCHARIDE FRUCTANOTRANSFERASE-RELATED"/>
    <property type="match status" value="1"/>
</dbReference>
<dbReference type="Proteomes" id="UP001596052">
    <property type="component" value="Unassembled WGS sequence"/>
</dbReference>
<evidence type="ECO:0000313" key="4">
    <source>
        <dbReference type="Proteomes" id="UP001596052"/>
    </source>
</evidence>
<dbReference type="Pfam" id="PF07583">
    <property type="entry name" value="PSCyt2"/>
    <property type="match status" value="1"/>
</dbReference>
<evidence type="ECO:0000256" key="1">
    <source>
        <dbReference type="SAM" id="SignalP"/>
    </source>
</evidence>
<keyword evidence="4" id="KW-1185">Reference proteome</keyword>
<dbReference type="InterPro" id="IPR011429">
    <property type="entry name" value="Cyt_c_Planctomycete-type"/>
</dbReference>
<feature type="domain" description="Haem-binding" evidence="2">
    <location>
        <begin position="4"/>
        <end position="117"/>
    </location>
</feature>
<accession>A0ABW0KPD7</accession>
<evidence type="ECO:0000313" key="3">
    <source>
        <dbReference type="EMBL" id="MFC5454581.1"/>
    </source>
</evidence>
<dbReference type="InterPro" id="IPR025992">
    <property type="entry name" value="Haem-bd"/>
</dbReference>
<dbReference type="InterPro" id="IPR011444">
    <property type="entry name" value="DUF1549"/>
</dbReference>
<evidence type="ECO:0000259" key="2">
    <source>
        <dbReference type="SMART" id="SM01235"/>
    </source>
</evidence>
<reference evidence="4" key="1">
    <citation type="journal article" date="2019" name="Int. J. Syst. Evol. Microbiol.">
        <title>The Global Catalogue of Microorganisms (GCM) 10K type strain sequencing project: providing services to taxonomists for standard genome sequencing and annotation.</title>
        <authorList>
            <consortium name="The Broad Institute Genomics Platform"/>
            <consortium name="The Broad Institute Genome Sequencing Center for Infectious Disease"/>
            <person name="Wu L."/>
            <person name="Ma J."/>
        </authorList>
    </citation>
    <scope>NUCLEOTIDE SEQUENCE [LARGE SCALE GENOMIC DNA]</scope>
    <source>
        <strain evidence="4">CGMCC 4.1469</strain>
    </source>
</reference>
<dbReference type="Pfam" id="PF07587">
    <property type="entry name" value="PSD1"/>
    <property type="match status" value="1"/>
</dbReference>
<feature type="chain" id="PRO_5045771090" evidence="1">
    <location>
        <begin position="18"/>
        <end position="1016"/>
    </location>
</feature>
<organism evidence="3 4">
    <name type="scientific">Prosthecobacter fluviatilis</name>
    <dbReference type="NCBI Taxonomy" id="445931"/>
    <lineage>
        <taxon>Bacteria</taxon>
        <taxon>Pseudomonadati</taxon>
        <taxon>Verrucomicrobiota</taxon>
        <taxon>Verrucomicrobiia</taxon>
        <taxon>Verrucomicrobiales</taxon>
        <taxon>Verrucomicrobiaceae</taxon>
        <taxon>Prosthecobacter</taxon>
    </lineage>
</organism>